<dbReference type="AlphaFoldDB" id="A0A3B1AWH5"/>
<accession>A0A3B1AWH5</accession>
<organism evidence="1">
    <name type="scientific">hydrothermal vent metagenome</name>
    <dbReference type="NCBI Taxonomy" id="652676"/>
    <lineage>
        <taxon>unclassified sequences</taxon>
        <taxon>metagenomes</taxon>
        <taxon>ecological metagenomes</taxon>
    </lineage>
</organism>
<gene>
    <name evidence="1" type="ORF">MNBD_GAMMA20-1635</name>
</gene>
<proteinExistence type="predicted"/>
<protein>
    <submittedName>
        <fullName evidence="1">Uncharacterized protein</fullName>
    </submittedName>
</protein>
<name>A0A3B1AWH5_9ZZZZ</name>
<dbReference type="EMBL" id="UOFU01000277">
    <property type="protein sequence ID" value="VAX02580.1"/>
    <property type="molecule type" value="Genomic_DNA"/>
</dbReference>
<reference evidence="1" key="1">
    <citation type="submission" date="2018-06" db="EMBL/GenBank/DDBJ databases">
        <authorList>
            <person name="Zhirakovskaya E."/>
        </authorList>
    </citation>
    <scope>NUCLEOTIDE SEQUENCE</scope>
</reference>
<dbReference type="Gene3D" id="3.30.2310.20">
    <property type="entry name" value="RelE-like"/>
    <property type="match status" value="1"/>
</dbReference>
<evidence type="ECO:0000313" key="1">
    <source>
        <dbReference type="EMBL" id="VAX02580.1"/>
    </source>
</evidence>
<dbReference type="InterPro" id="IPR035093">
    <property type="entry name" value="RelE/ParE_toxin_dom_sf"/>
</dbReference>
<sequence>MNVNIADERLSVLNAMHKLDDISPLASVGLHKLHGNRSGQWAIT</sequence>